<feature type="signal peptide" evidence="2">
    <location>
        <begin position="1"/>
        <end position="27"/>
    </location>
</feature>
<organism evidence="3 4">
    <name type="scientific">Nocardioides agariphilus</name>
    <dbReference type="NCBI Taxonomy" id="433664"/>
    <lineage>
        <taxon>Bacteria</taxon>
        <taxon>Bacillati</taxon>
        <taxon>Actinomycetota</taxon>
        <taxon>Actinomycetes</taxon>
        <taxon>Propionibacteriales</taxon>
        <taxon>Nocardioidaceae</taxon>
        <taxon>Nocardioides</taxon>
    </lineage>
</organism>
<dbReference type="AlphaFoldDB" id="A0A930VTC5"/>
<feature type="region of interest" description="Disordered" evidence="1">
    <location>
        <begin position="24"/>
        <end position="43"/>
    </location>
</feature>
<reference evidence="3" key="1">
    <citation type="submission" date="2020-11" db="EMBL/GenBank/DDBJ databases">
        <title>Nocardioides cynanchi sp. nov., isolated from soil of rhizosphere of Cynanchum wilfordii.</title>
        <authorList>
            <person name="Lee J.-S."/>
            <person name="Suh M.K."/>
            <person name="Kim J.-S."/>
        </authorList>
    </citation>
    <scope>NUCLEOTIDE SEQUENCE</scope>
    <source>
        <strain evidence="3">KCTC 19276</strain>
    </source>
</reference>
<feature type="compositionally biased region" description="Polar residues" evidence="1">
    <location>
        <begin position="24"/>
        <end position="37"/>
    </location>
</feature>
<accession>A0A930VTC5</accession>
<evidence type="ECO:0000256" key="1">
    <source>
        <dbReference type="SAM" id="MobiDB-lite"/>
    </source>
</evidence>
<proteinExistence type="predicted"/>
<dbReference type="PROSITE" id="PS51257">
    <property type="entry name" value="PROKAR_LIPOPROTEIN"/>
    <property type="match status" value="1"/>
</dbReference>
<sequence>MRRLLGPFLLLCVLALVGCADSGSSTATDHATPSPTFSDPAPTEPMTIAIVSETAAGGEVDVHAVRMDDDASRQELTGQFQRGSLPEKISSAIEAATIPDGYAVWGAVVAIGCDVPEAVIATPSGDGWVFEPQMPSETMQECFAPVTSVALVAAPAPVRG</sequence>
<evidence type="ECO:0000313" key="3">
    <source>
        <dbReference type="EMBL" id="MBF4770465.1"/>
    </source>
</evidence>
<comment type="caution">
    <text evidence="3">The sequence shown here is derived from an EMBL/GenBank/DDBJ whole genome shotgun (WGS) entry which is preliminary data.</text>
</comment>
<keyword evidence="2" id="KW-0732">Signal</keyword>
<name>A0A930VTC5_9ACTN</name>
<dbReference type="EMBL" id="JADKPO010000053">
    <property type="protein sequence ID" value="MBF4770465.1"/>
    <property type="molecule type" value="Genomic_DNA"/>
</dbReference>
<protein>
    <recommendedName>
        <fullName evidence="5">Lipoprotein</fullName>
    </recommendedName>
</protein>
<keyword evidence="4" id="KW-1185">Reference proteome</keyword>
<dbReference type="RefSeq" id="WP_194698610.1">
    <property type="nucleotide sequence ID" value="NZ_JADKPO010000053.1"/>
</dbReference>
<evidence type="ECO:0000313" key="4">
    <source>
        <dbReference type="Proteomes" id="UP000660668"/>
    </source>
</evidence>
<gene>
    <name evidence="3" type="ORF">ISU10_22050</name>
</gene>
<feature type="chain" id="PRO_5039696130" description="Lipoprotein" evidence="2">
    <location>
        <begin position="28"/>
        <end position="160"/>
    </location>
</feature>
<evidence type="ECO:0000256" key="2">
    <source>
        <dbReference type="SAM" id="SignalP"/>
    </source>
</evidence>
<dbReference type="Proteomes" id="UP000660668">
    <property type="component" value="Unassembled WGS sequence"/>
</dbReference>
<evidence type="ECO:0008006" key="5">
    <source>
        <dbReference type="Google" id="ProtNLM"/>
    </source>
</evidence>